<dbReference type="InterPro" id="IPR008984">
    <property type="entry name" value="SMAD_FHA_dom_sf"/>
</dbReference>
<feature type="region of interest" description="Disordered" evidence="1">
    <location>
        <begin position="1"/>
        <end position="84"/>
    </location>
</feature>
<dbReference type="CDD" id="cd00060">
    <property type="entry name" value="FHA"/>
    <property type="match status" value="1"/>
</dbReference>
<gene>
    <name evidence="3" type="ORF">C8N38_102263</name>
</gene>
<dbReference type="AlphaFoldDB" id="A0A8E3ASA1"/>
<organism evidence="3 4">
    <name type="scientific">Rhodovulum kholense</name>
    <dbReference type="NCBI Taxonomy" id="453584"/>
    <lineage>
        <taxon>Bacteria</taxon>
        <taxon>Pseudomonadati</taxon>
        <taxon>Pseudomonadota</taxon>
        <taxon>Alphaproteobacteria</taxon>
        <taxon>Rhodobacterales</taxon>
        <taxon>Paracoccaceae</taxon>
        <taxon>Rhodovulum</taxon>
    </lineage>
</organism>
<accession>A0A8E3ASA1</accession>
<proteinExistence type="predicted"/>
<comment type="caution">
    <text evidence="3">The sequence shown here is derived from an EMBL/GenBank/DDBJ whole genome shotgun (WGS) entry which is preliminary data.</text>
</comment>
<feature type="compositionally biased region" description="Basic and acidic residues" evidence="1">
    <location>
        <begin position="1"/>
        <end position="21"/>
    </location>
</feature>
<reference evidence="3 4" key="1">
    <citation type="submission" date="2018-04" db="EMBL/GenBank/DDBJ databases">
        <title>Genomic Encyclopedia of Archaeal and Bacterial Type Strains, Phase II (KMG-II): from individual species to whole genera.</title>
        <authorList>
            <person name="Goeker M."/>
        </authorList>
    </citation>
    <scope>NUCLEOTIDE SEQUENCE [LARGE SCALE GENOMIC DNA]</scope>
    <source>
        <strain evidence="3 4">DSM 19783</strain>
    </source>
</reference>
<feature type="compositionally biased region" description="Polar residues" evidence="1">
    <location>
        <begin position="101"/>
        <end position="113"/>
    </location>
</feature>
<dbReference type="EMBL" id="QAYC01000002">
    <property type="protein sequence ID" value="PTW51470.1"/>
    <property type="molecule type" value="Genomic_DNA"/>
</dbReference>
<name>A0A8E3ASA1_9RHOB</name>
<sequence>MDFLRPKPEAEHGPAVRREVGPLDAPDPWGSDLGTDAPIFGSIIRENDTGSVPSLSAARTAGVPAARVPTDLDAPMADIPHRGSERPMTRLHSMVEPLTPETAQDAQPRSLPQTEAAGRAPPPPAGQHDDLSALAIAAPAARQSLRARTRFLGFGAPEAETADPFAGHRPAPAEAEAETPADRPDLRRFPVGWLVVTAGPGRGAHFALFSGVSQIGRGPDQAVRLDFGDTAISRSGHALLAYDDEQGLFYLGSGGKANIVRLNGRPLLSTEELSHEDEIRLGETRLRFIALCGPGFAWNAPQTGPDTDDRTR</sequence>
<feature type="domain" description="FHA" evidence="2">
    <location>
        <begin position="213"/>
        <end position="267"/>
    </location>
</feature>
<evidence type="ECO:0000313" key="3">
    <source>
        <dbReference type="EMBL" id="PTW51470.1"/>
    </source>
</evidence>
<dbReference type="SUPFAM" id="SSF49879">
    <property type="entry name" value="SMAD/FHA domain"/>
    <property type="match status" value="1"/>
</dbReference>
<dbReference type="Proteomes" id="UP000244037">
    <property type="component" value="Unassembled WGS sequence"/>
</dbReference>
<dbReference type="Gene3D" id="2.60.200.20">
    <property type="match status" value="1"/>
</dbReference>
<evidence type="ECO:0000259" key="2">
    <source>
        <dbReference type="PROSITE" id="PS50006"/>
    </source>
</evidence>
<dbReference type="Pfam" id="PF00498">
    <property type="entry name" value="FHA"/>
    <property type="match status" value="1"/>
</dbReference>
<evidence type="ECO:0000313" key="4">
    <source>
        <dbReference type="Proteomes" id="UP000244037"/>
    </source>
</evidence>
<dbReference type="PROSITE" id="PS50006">
    <property type="entry name" value="FHA_DOMAIN"/>
    <property type="match status" value="1"/>
</dbReference>
<feature type="region of interest" description="Disordered" evidence="1">
    <location>
        <begin position="100"/>
        <end position="129"/>
    </location>
</feature>
<dbReference type="InterPro" id="IPR000253">
    <property type="entry name" value="FHA_dom"/>
</dbReference>
<feature type="region of interest" description="Disordered" evidence="1">
    <location>
        <begin position="158"/>
        <end position="184"/>
    </location>
</feature>
<protein>
    <submittedName>
        <fullName evidence="3">FHA domain-containing protein</fullName>
    </submittedName>
</protein>
<keyword evidence="4" id="KW-1185">Reference proteome</keyword>
<evidence type="ECO:0000256" key="1">
    <source>
        <dbReference type="SAM" id="MobiDB-lite"/>
    </source>
</evidence>
<dbReference type="RefSeq" id="WP_245895503.1">
    <property type="nucleotide sequence ID" value="NZ_QAYC01000002.1"/>
</dbReference>